<sequence length="134" mass="14189">MAKASPILAYSSRTLLKPSMRPVGLPCASWVWKTRRGRRPAGGGGNPCTGPAPPSPAPPSNPAAVNPARTGSASSFSTSGAFFLRLRPRGMVGALWSQRERSVRQYDPPSVRYGVSVSALCVSMTLRQCVMESA</sequence>
<evidence type="ECO:0000313" key="2">
    <source>
        <dbReference type="EMBL" id="KAG9329360.1"/>
    </source>
</evidence>
<dbReference type="EMBL" id="JAFBMS010001259">
    <property type="protein sequence ID" value="KAG9329360.1"/>
    <property type="molecule type" value="Genomic_DNA"/>
</dbReference>
<name>A0A8T2MQB3_9TELE</name>
<feature type="region of interest" description="Disordered" evidence="1">
    <location>
        <begin position="36"/>
        <end position="76"/>
    </location>
</feature>
<dbReference type="Proteomes" id="UP000824540">
    <property type="component" value="Unassembled WGS sequence"/>
</dbReference>
<protein>
    <submittedName>
        <fullName evidence="2">Uncharacterized protein</fullName>
    </submittedName>
</protein>
<organism evidence="2 3">
    <name type="scientific">Albula glossodonta</name>
    <name type="common">roundjaw bonefish</name>
    <dbReference type="NCBI Taxonomy" id="121402"/>
    <lineage>
        <taxon>Eukaryota</taxon>
        <taxon>Metazoa</taxon>
        <taxon>Chordata</taxon>
        <taxon>Craniata</taxon>
        <taxon>Vertebrata</taxon>
        <taxon>Euteleostomi</taxon>
        <taxon>Actinopterygii</taxon>
        <taxon>Neopterygii</taxon>
        <taxon>Teleostei</taxon>
        <taxon>Albuliformes</taxon>
        <taxon>Albulidae</taxon>
        <taxon>Albula</taxon>
    </lineage>
</organism>
<feature type="compositionally biased region" description="Pro residues" evidence="1">
    <location>
        <begin position="50"/>
        <end position="61"/>
    </location>
</feature>
<accession>A0A8T2MQB3</accession>
<comment type="caution">
    <text evidence="2">The sequence shown here is derived from an EMBL/GenBank/DDBJ whole genome shotgun (WGS) entry which is preliminary data.</text>
</comment>
<gene>
    <name evidence="2" type="ORF">JZ751_005517</name>
</gene>
<dbReference type="OrthoDB" id="8961485at2759"/>
<reference evidence="2" key="1">
    <citation type="thesis" date="2021" institute="BYU ScholarsArchive" country="Provo, UT, USA">
        <title>Applications of and Algorithms for Genome Assembly and Genomic Analyses with an Emphasis on Marine Teleosts.</title>
        <authorList>
            <person name="Pickett B.D."/>
        </authorList>
    </citation>
    <scope>NUCLEOTIDE SEQUENCE</scope>
    <source>
        <strain evidence="2">HI-2016</strain>
    </source>
</reference>
<evidence type="ECO:0000256" key="1">
    <source>
        <dbReference type="SAM" id="MobiDB-lite"/>
    </source>
</evidence>
<keyword evidence="3" id="KW-1185">Reference proteome</keyword>
<evidence type="ECO:0000313" key="3">
    <source>
        <dbReference type="Proteomes" id="UP000824540"/>
    </source>
</evidence>
<dbReference type="AlphaFoldDB" id="A0A8T2MQB3"/>
<proteinExistence type="predicted"/>
<feature type="compositionally biased region" description="Low complexity" evidence="1">
    <location>
        <begin position="62"/>
        <end position="76"/>
    </location>
</feature>